<name>A0A200QLB9_MACCD</name>
<dbReference type="GO" id="GO:0048364">
    <property type="term" value="P:root development"/>
    <property type="evidence" value="ECO:0007669"/>
    <property type="project" value="InterPro"/>
</dbReference>
<protein>
    <recommendedName>
        <fullName evidence="3">DUF241 domain protein</fullName>
    </recommendedName>
</protein>
<dbReference type="PANTHER" id="PTHR33070">
    <property type="entry name" value="OS06G0725500 PROTEIN"/>
    <property type="match status" value="1"/>
</dbReference>
<sequence>MAGSSSIRESRYHVRSISFPPRSNPIALKIEEELNKLNITWDISSSSNISTLKSETIQLELVGLVELYNSVDDLIHSPLTQKALCDHRHEKLVEEVVDESVRLLDVCGTARDFLLMMKEGVQDLQSALRRKSGGESSVEAKVGAYIRLRKKVKKDINKCVGALKRMIVNNNKIVSSDLILDQDQHLSVVVRVLREVSLITMSIFRSLLLFMSAQPRSSRWSLVSKLLHKGQVASCCDQEAEESNNEVASADVAVQALCDQHISSKDGKVERVQIKLAQKRLKALEVSIEDVEEGVGCIYKRLIKTRVTLLNIFTH</sequence>
<accession>A0A200QLB9</accession>
<dbReference type="Proteomes" id="UP000195402">
    <property type="component" value="Unassembled WGS sequence"/>
</dbReference>
<dbReference type="InterPro" id="IPR004320">
    <property type="entry name" value="BPS1_pln"/>
</dbReference>
<dbReference type="GO" id="GO:0048367">
    <property type="term" value="P:shoot system development"/>
    <property type="evidence" value="ECO:0007669"/>
    <property type="project" value="InterPro"/>
</dbReference>
<dbReference type="OrthoDB" id="1701699at2759"/>
<evidence type="ECO:0000313" key="1">
    <source>
        <dbReference type="EMBL" id="OVA11239.1"/>
    </source>
</evidence>
<reference evidence="1 2" key="1">
    <citation type="journal article" date="2017" name="Mol. Plant">
        <title>The Genome of Medicinal Plant Macleaya cordata Provides New Insights into Benzylisoquinoline Alkaloids Metabolism.</title>
        <authorList>
            <person name="Liu X."/>
            <person name="Liu Y."/>
            <person name="Huang P."/>
            <person name="Ma Y."/>
            <person name="Qing Z."/>
            <person name="Tang Q."/>
            <person name="Cao H."/>
            <person name="Cheng P."/>
            <person name="Zheng Y."/>
            <person name="Yuan Z."/>
            <person name="Zhou Y."/>
            <person name="Liu J."/>
            <person name="Tang Z."/>
            <person name="Zhuo Y."/>
            <person name="Zhang Y."/>
            <person name="Yu L."/>
            <person name="Huang J."/>
            <person name="Yang P."/>
            <person name="Peng Q."/>
            <person name="Zhang J."/>
            <person name="Jiang W."/>
            <person name="Zhang Z."/>
            <person name="Lin K."/>
            <person name="Ro D.K."/>
            <person name="Chen X."/>
            <person name="Xiong X."/>
            <person name="Shang Y."/>
            <person name="Huang S."/>
            <person name="Zeng J."/>
        </authorList>
    </citation>
    <scope>NUCLEOTIDE SEQUENCE [LARGE SCALE GENOMIC DNA]</scope>
    <source>
        <strain evidence="2">cv. BLH2017</strain>
        <tissue evidence="1">Root</tissue>
    </source>
</reference>
<organism evidence="1 2">
    <name type="scientific">Macleaya cordata</name>
    <name type="common">Five-seeded plume-poppy</name>
    <name type="synonym">Bocconia cordata</name>
    <dbReference type="NCBI Taxonomy" id="56857"/>
    <lineage>
        <taxon>Eukaryota</taxon>
        <taxon>Viridiplantae</taxon>
        <taxon>Streptophyta</taxon>
        <taxon>Embryophyta</taxon>
        <taxon>Tracheophyta</taxon>
        <taxon>Spermatophyta</taxon>
        <taxon>Magnoliopsida</taxon>
        <taxon>Ranunculales</taxon>
        <taxon>Papaveraceae</taxon>
        <taxon>Papaveroideae</taxon>
        <taxon>Macleaya</taxon>
    </lineage>
</organism>
<evidence type="ECO:0008006" key="3">
    <source>
        <dbReference type="Google" id="ProtNLM"/>
    </source>
</evidence>
<gene>
    <name evidence="1" type="ORF">BVC80_8681g3</name>
</gene>
<dbReference type="Pfam" id="PF03087">
    <property type="entry name" value="BPS1"/>
    <property type="match status" value="1"/>
</dbReference>
<evidence type="ECO:0000313" key="2">
    <source>
        <dbReference type="Proteomes" id="UP000195402"/>
    </source>
</evidence>
<dbReference type="AlphaFoldDB" id="A0A200QLB9"/>
<comment type="caution">
    <text evidence="1">The sequence shown here is derived from an EMBL/GenBank/DDBJ whole genome shotgun (WGS) entry which is preliminary data.</text>
</comment>
<dbReference type="STRING" id="56857.A0A200QLB9"/>
<dbReference type="PANTHER" id="PTHR33070:SF120">
    <property type="entry name" value="EXPRESSED PROTEIN"/>
    <property type="match status" value="1"/>
</dbReference>
<dbReference type="InParanoid" id="A0A200QLB9"/>
<dbReference type="EMBL" id="MVGT01001717">
    <property type="protein sequence ID" value="OVA11239.1"/>
    <property type="molecule type" value="Genomic_DNA"/>
</dbReference>
<keyword evidence="2" id="KW-1185">Reference proteome</keyword>
<proteinExistence type="predicted"/>
<dbReference type="OMA" id="TSETICI"/>